<evidence type="ECO:0000259" key="20">
    <source>
        <dbReference type="PROSITE" id="PS51384"/>
    </source>
</evidence>
<evidence type="ECO:0000256" key="11">
    <source>
        <dbReference type="ARBA" id="ARBA00022857"/>
    </source>
</evidence>
<gene>
    <name evidence="21" type="ORF">QCA50_011635</name>
</gene>
<dbReference type="FunFam" id="1.10.630.10:FF:000040">
    <property type="entry name" value="Bifunctional cytochrome P450/NADPH--P450 reductase"/>
    <property type="match status" value="1"/>
</dbReference>
<evidence type="ECO:0000256" key="18">
    <source>
        <dbReference type="SAM" id="MobiDB-lite"/>
    </source>
</evidence>
<keyword evidence="13 17" id="KW-0408">Iron</keyword>
<dbReference type="InterPro" id="IPR002401">
    <property type="entry name" value="Cyt_P450_E_grp-I"/>
</dbReference>
<dbReference type="InterPro" id="IPR023173">
    <property type="entry name" value="NADPH_Cyt_P450_Rdtase_alpha"/>
</dbReference>
<dbReference type="SUPFAM" id="SSF63380">
    <property type="entry name" value="Riboflavin synthase domain-like"/>
    <property type="match status" value="1"/>
</dbReference>
<dbReference type="InterPro" id="IPR029039">
    <property type="entry name" value="Flavoprotein-like_sf"/>
</dbReference>
<comment type="caution">
    <text evidence="21">The sequence shown here is derived from an EMBL/GenBank/DDBJ whole genome shotgun (WGS) entry which is preliminary data.</text>
</comment>
<dbReference type="Pfam" id="PF00175">
    <property type="entry name" value="NAD_binding_1"/>
    <property type="match status" value="1"/>
</dbReference>
<dbReference type="InterPro" id="IPR017927">
    <property type="entry name" value="FAD-bd_FR_type"/>
</dbReference>
<feature type="domain" description="FAD-binding FR-type" evidence="20">
    <location>
        <begin position="687"/>
        <end position="913"/>
    </location>
</feature>
<evidence type="ECO:0000256" key="6">
    <source>
        <dbReference type="ARBA" id="ARBA00022617"/>
    </source>
</evidence>
<dbReference type="CDD" id="cd06206">
    <property type="entry name" value="bifunctional_CYPOR"/>
    <property type="match status" value="1"/>
</dbReference>
<dbReference type="CDD" id="cd11068">
    <property type="entry name" value="CYP120A1"/>
    <property type="match status" value="1"/>
</dbReference>
<dbReference type="PRINTS" id="PR00385">
    <property type="entry name" value="P450"/>
</dbReference>
<keyword evidence="11" id="KW-0521">NADP</keyword>
<dbReference type="PIRSF" id="PIRSF000209">
    <property type="entry name" value="Bifunctional_P450_P450R"/>
    <property type="match status" value="1"/>
</dbReference>
<dbReference type="Gene3D" id="3.40.50.80">
    <property type="entry name" value="Nucleotide-binding domain of ferredoxin-NADP reductase (FNR) module"/>
    <property type="match status" value="1"/>
</dbReference>
<dbReference type="FunFam" id="2.40.30.10:FF:000198">
    <property type="entry name" value="Bifunctional cytochrome P450/NADPH--P450 reductase"/>
    <property type="match status" value="1"/>
</dbReference>
<dbReference type="SUPFAM" id="SSF52218">
    <property type="entry name" value="Flavoproteins"/>
    <property type="match status" value="1"/>
</dbReference>
<keyword evidence="7" id="KW-0285">Flavoprotein</keyword>
<protein>
    <recommendedName>
        <fullName evidence="23">Cytochrome P450</fullName>
    </recommendedName>
</protein>
<dbReference type="PROSITE" id="PS50902">
    <property type="entry name" value="FLAVODOXIN_LIKE"/>
    <property type="match status" value="1"/>
</dbReference>
<dbReference type="SUPFAM" id="SSF52343">
    <property type="entry name" value="Ferredoxin reductase-like, C-terminal NADP-linked domain"/>
    <property type="match status" value="1"/>
</dbReference>
<evidence type="ECO:0000256" key="16">
    <source>
        <dbReference type="ARBA" id="ARBA00049342"/>
    </source>
</evidence>
<comment type="cofactor">
    <cofactor evidence="2 17">
        <name>heme</name>
        <dbReference type="ChEBI" id="CHEBI:30413"/>
    </cofactor>
</comment>
<keyword evidence="12" id="KW-0560">Oxidoreductase</keyword>
<evidence type="ECO:0000256" key="10">
    <source>
        <dbReference type="ARBA" id="ARBA00022827"/>
    </source>
</evidence>
<dbReference type="InterPro" id="IPR023206">
    <property type="entry name" value="Bifunctional_P450_P450_red"/>
</dbReference>
<comment type="catalytic activity">
    <reaction evidence="15">
        <text>an organic molecule + reduced [NADPH--hemoprotein reductase] + O2 = an alcohol + oxidized [NADPH--hemoprotein reductase] + H2O + H(+)</text>
        <dbReference type="Rhea" id="RHEA:17149"/>
        <dbReference type="Rhea" id="RHEA-COMP:11964"/>
        <dbReference type="Rhea" id="RHEA-COMP:11965"/>
        <dbReference type="ChEBI" id="CHEBI:15377"/>
        <dbReference type="ChEBI" id="CHEBI:15378"/>
        <dbReference type="ChEBI" id="CHEBI:15379"/>
        <dbReference type="ChEBI" id="CHEBI:30879"/>
        <dbReference type="ChEBI" id="CHEBI:57618"/>
        <dbReference type="ChEBI" id="CHEBI:58210"/>
        <dbReference type="ChEBI" id="CHEBI:142491"/>
        <dbReference type="EC" id="1.14.14.1"/>
    </reaction>
</comment>
<dbReference type="GO" id="GO:0020037">
    <property type="term" value="F:heme binding"/>
    <property type="evidence" value="ECO:0007669"/>
    <property type="project" value="InterPro"/>
</dbReference>
<evidence type="ECO:0000256" key="12">
    <source>
        <dbReference type="ARBA" id="ARBA00023002"/>
    </source>
</evidence>
<dbReference type="Gene3D" id="3.40.50.360">
    <property type="match status" value="1"/>
</dbReference>
<keyword evidence="6 17" id="KW-0349">Heme</keyword>
<dbReference type="PROSITE" id="PS00086">
    <property type="entry name" value="CYTOCHROME_P450"/>
    <property type="match status" value="1"/>
</dbReference>
<dbReference type="GO" id="GO:0005829">
    <property type="term" value="C:cytosol"/>
    <property type="evidence" value="ECO:0007669"/>
    <property type="project" value="TreeGrafter"/>
</dbReference>
<proteinExistence type="inferred from homology"/>
<dbReference type="InterPro" id="IPR017972">
    <property type="entry name" value="Cyt_P450_CS"/>
</dbReference>
<evidence type="ECO:0000313" key="22">
    <source>
        <dbReference type="Proteomes" id="UP001385951"/>
    </source>
</evidence>
<dbReference type="PRINTS" id="PR00463">
    <property type="entry name" value="EP450I"/>
</dbReference>
<feature type="binding site" description="axial binding residue" evidence="17">
    <location>
        <position position="404"/>
    </location>
    <ligand>
        <name>heme</name>
        <dbReference type="ChEBI" id="CHEBI:30413"/>
    </ligand>
    <ligandPart>
        <name>Fe</name>
        <dbReference type="ChEBI" id="CHEBI:18248"/>
    </ligandPart>
</feature>
<dbReference type="Pfam" id="PF00258">
    <property type="entry name" value="Flavodoxin_1"/>
    <property type="match status" value="1"/>
</dbReference>
<feature type="compositionally biased region" description="Low complexity" evidence="18">
    <location>
        <begin position="467"/>
        <end position="489"/>
    </location>
</feature>
<dbReference type="Gene3D" id="1.20.990.10">
    <property type="entry name" value="NADPH-cytochrome p450 Reductase, Chain A, domain 3"/>
    <property type="match status" value="1"/>
</dbReference>
<organism evidence="21 22">
    <name type="scientific">Cerrena zonata</name>
    <dbReference type="NCBI Taxonomy" id="2478898"/>
    <lineage>
        <taxon>Eukaryota</taxon>
        <taxon>Fungi</taxon>
        <taxon>Dikarya</taxon>
        <taxon>Basidiomycota</taxon>
        <taxon>Agaricomycotina</taxon>
        <taxon>Agaricomycetes</taxon>
        <taxon>Polyporales</taxon>
        <taxon>Cerrenaceae</taxon>
        <taxon>Cerrena</taxon>
    </lineage>
</organism>
<dbReference type="Gene3D" id="1.10.630.10">
    <property type="entry name" value="Cytochrome P450"/>
    <property type="match status" value="1"/>
</dbReference>
<feature type="domain" description="Flavodoxin-like" evidence="19">
    <location>
        <begin position="494"/>
        <end position="651"/>
    </location>
</feature>
<comment type="catalytic activity">
    <reaction evidence="16">
        <text>2 oxidized [cytochrome P450] + NADPH = 2 reduced [cytochrome P450] + NADP(+) + H(+)</text>
        <dbReference type="Rhea" id="RHEA:24040"/>
        <dbReference type="Rhea" id="RHEA-COMP:14627"/>
        <dbReference type="Rhea" id="RHEA-COMP:14628"/>
        <dbReference type="ChEBI" id="CHEBI:15378"/>
        <dbReference type="ChEBI" id="CHEBI:55376"/>
        <dbReference type="ChEBI" id="CHEBI:57783"/>
        <dbReference type="ChEBI" id="CHEBI:58349"/>
        <dbReference type="ChEBI" id="CHEBI:60344"/>
        <dbReference type="EC" id="1.6.2.4"/>
    </reaction>
</comment>
<dbReference type="Proteomes" id="UP001385951">
    <property type="component" value="Unassembled WGS sequence"/>
</dbReference>
<dbReference type="GO" id="GO:0050660">
    <property type="term" value="F:flavin adenine dinucleotide binding"/>
    <property type="evidence" value="ECO:0007669"/>
    <property type="project" value="TreeGrafter"/>
</dbReference>
<keyword evidence="14" id="KW-0503">Monooxygenase</keyword>
<keyword evidence="9 17" id="KW-0479">Metal-binding</keyword>
<comment type="cofactor">
    <cofactor evidence="3">
        <name>FAD</name>
        <dbReference type="ChEBI" id="CHEBI:57692"/>
    </cofactor>
</comment>
<dbReference type="PANTHER" id="PTHR19384">
    <property type="entry name" value="NITRIC OXIDE SYNTHASE-RELATED"/>
    <property type="match status" value="1"/>
</dbReference>
<keyword evidence="22" id="KW-1185">Reference proteome</keyword>
<dbReference type="GO" id="GO:0070330">
    <property type="term" value="F:aromatase activity"/>
    <property type="evidence" value="ECO:0007669"/>
    <property type="project" value="InterPro"/>
</dbReference>
<evidence type="ECO:0000256" key="13">
    <source>
        <dbReference type="ARBA" id="ARBA00023004"/>
    </source>
</evidence>
<dbReference type="InterPro" id="IPR039261">
    <property type="entry name" value="FNR_nucleotide-bd"/>
</dbReference>
<dbReference type="InterPro" id="IPR001128">
    <property type="entry name" value="Cyt_P450"/>
</dbReference>
<dbReference type="EMBL" id="JASBNA010000021">
    <property type="protein sequence ID" value="KAK7685272.1"/>
    <property type="molecule type" value="Genomic_DNA"/>
</dbReference>
<comment type="cofactor">
    <cofactor evidence="1">
        <name>FMN</name>
        <dbReference type="ChEBI" id="CHEBI:58210"/>
    </cofactor>
</comment>
<evidence type="ECO:0000256" key="7">
    <source>
        <dbReference type="ARBA" id="ARBA00022630"/>
    </source>
</evidence>
<evidence type="ECO:0000256" key="2">
    <source>
        <dbReference type="ARBA" id="ARBA00001971"/>
    </source>
</evidence>
<dbReference type="AlphaFoldDB" id="A0AAW0G6G7"/>
<dbReference type="Pfam" id="PF00067">
    <property type="entry name" value="p450"/>
    <property type="match status" value="1"/>
</dbReference>
<dbReference type="GO" id="GO:0010181">
    <property type="term" value="F:FMN binding"/>
    <property type="evidence" value="ECO:0007669"/>
    <property type="project" value="InterPro"/>
</dbReference>
<dbReference type="InterPro" id="IPR036396">
    <property type="entry name" value="Cyt_P450_sf"/>
</dbReference>
<reference evidence="21 22" key="1">
    <citation type="submission" date="2022-09" db="EMBL/GenBank/DDBJ databases">
        <authorList>
            <person name="Palmer J.M."/>
        </authorList>
    </citation>
    <scope>NUCLEOTIDE SEQUENCE [LARGE SCALE GENOMIC DNA]</scope>
    <source>
        <strain evidence="21 22">DSM 7382</strain>
    </source>
</reference>
<evidence type="ECO:0000313" key="21">
    <source>
        <dbReference type="EMBL" id="KAK7685272.1"/>
    </source>
</evidence>
<evidence type="ECO:0000256" key="17">
    <source>
        <dbReference type="PIRSR" id="PIRSR000209-1"/>
    </source>
</evidence>
<dbReference type="SUPFAM" id="SSF48264">
    <property type="entry name" value="Cytochrome P450"/>
    <property type="match status" value="1"/>
</dbReference>
<dbReference type="GO" id="GO:0003958">
    <property type="term" value="F:NADPH-hemoprotein reductase activity"/>
    <property type="evidence" value="ECO:0007669"/>
    <property type="project" value="UniProtKB-EC"/>
</dbReference>
<dbReference type="PANTHER" id="PTHR19384:SF127">
    <property type="entry name" value="BIFUNCTIONAL CYTOCHROME P450_NADPH--P450 REDUCTASE"/>
    <property type="match status" value="1"/>
</dbReference>
<dbReference type="PROSITE" id="PS51384">
    <property type="entry name" value="FAD_FR"/>
    <property type="match status" value="1"/>
</dbReference>
<keyword evidence="8" id="KW-0288">FMN</keyword>
<evidence type="ECO:0000256" key="1">
    <source>
        <dbReference type="ARBA" id="ARBA00001917"/>
    </source>
</evidence>
<dbReference type="InterPro" id="IPR003097">
    <property type="entry name" value="CysJ-like_FAD-binding"/>
</dbReference>
<evidence type="ECO:0000256" key="15">
    <source>
        <dbReference type="ARBA" id="ARBA00047827"/>
    </source>
</evidence>
<accession>A0AAW0G6G7</accession>
<dbReference type="InterPro" id="IPR017938">
    <property type="entry name" value="Riboflavin_synthase-like_b-brl"/>
</dbReference>
<evidence type="ECO:0000256" key="9">
    <source>
        <dbReference type="ARBA" id="ARBA00022723"/>
    </source>
</evidence>
<name>A0AAW0G6G7_9APHY</name>
<dbReference type="InterPro" id="IPR008254">
    <property type="entry name" value="Flavodoxin/NO_synth"/>
</dbReference>
<dbReference type="InterPro" id="IPR001433">
    <property type="entry name" value="OxRdtase_FAD/NAD-bd"/>
</dbReference>
<feature type="region of interest" description="Disordered" evidence="18">
    <location>
        <begin position="464"/>
        <end position="489"/>
    </location>
</feature>
<dbReference type="Pfam" id="PF00667">
    <property type="entry name" value="FAD_binding_1"/>
    <property type="match status" value="1"/>
</dbReference>
<evidence type="ECO:0000256" key="5">
    <source>
        <dbReference type="ARBA" id="ARBA00022448"/>
    </source>
</evidence>
<keyword evidence="10" id="KW-0274">FAD</keyword>
<dbReference type="Gene3D" id="2.40.30.10">
    <property type="entry name" value="Translation factors"/>
    <property type="match status" value="1"/>
</dbReference>
<evidence type="ECO:0000256" key="8">
    <source>
        <dbReference type="ARBA" id="ARBA00022643"/>
    </source>
</evidence>
<evidence type="ECO:0000256" key="4">
    <source>
        <dbReference type="ARBA" id="ARBA00010018"/>
    </source>
</evidence>
<comment type="similarity">
    <text evidence="4">In the N-terminal section; belongs to the cytochrome P450 family.</text>
</comment>
<evidence type="ECO:0000256" key="14">
    <source>
        <dbReference type="ARBA" id="ARBA00023033"/>
    </source>
</evidence>
<evidence type="ECO:0000256" key="3">
    <source>
        <dbReference type="ARBA" id="ARBA00001974"/>
    </source>
</evidence>
<sequence length="1070" mass="118084">MTTPIPNPPTVPFLGNVGQLDKEVSLLSHVLLARQYGEVYRLFFPGANFLVISSHALQSELSDEKRFRKFVAGALMEVRNGVGDGLFTAIVPGEENWSLAHRILMPAFSAVSIRGMFDDMYDIASQLALKWERFGPGYKIDAAADFTRLAFDTITLCAMSYRLNSFYQPELHPFIEAMGDFLTESGNRARRPGFVSAMMRSTTNKYWQDINVLMSLVDEIISERREHPLDKKDLLNVMLDGKDPVTKKSLPIENIRNNLLTFLIAGHETTSGMLTFIMYYLLKNPDSMQKLRDEIDTMIGDRPMVPDDVNKLPYLIAVMREALRLAPPAPFRGTTPLEDTTLKNGKYAVPKDQAILINVYACQRDPNVWGEDAEEFRPERMLDGGFEKAPPDAWQPFGFGVRACIGRPFAWQEAQMALILILQRFDFVLDDPSYTLSLKQTLTIKPDKFYVHATPRQGKSRFFAAPSTSQASNTNGSANSASASSDPSSLKQPLYVLYGSNTGSSETFAQRIASAAASHGKSLQILSTSELSNERAGFRASLGTLDSAVGHIATDGPVVIVTASFEGQPADNAKHFVSWLSAQQGDLLKDTSYAVYGCGNRDWVATFQKIPTLVDDTFAERGAHRLIERGVGDAGASDFFESFDKWENNLWQTLRKVYSTEGTSDESGLKVQIVASGASRAQLLRQPDTAFGTVVQNTVLTAPGAPAKRHIEFALPEEATYQCGEYLAILPTNPPRDVHRALARFGLTAEHEITISSSGPTALPVDKPITVFSLLSGYVELSQPAGTREIRALLQTESSEATIKALKEFSAEDLVAKRLSVLDILEEYPDIKVTFESFLQLLPSMRVRQYSISSSPLWNPAHATLTISVIEAPAISGRKEPFLGVASTYLASLLPGDKVQMAVRGTNAAFHLPSDPSIPLVLFGAGSGLAPLRGFLQERALQAKAGRDVGKSILFFGCRSPSQDYLYSDSDLKEWAELGIVDIRPAFSRSIDDSIGCKYVQDRVWHDREDVTKLYTEGAKFYLCGSSKLAHAVKEKLTAIIQDVKNVDNDEASKTFEQIMNGRFATDIFE</sequence>
<evidence type="ECO:0008006" key="23">
    <source>
        <dbReference type="Google" id="ProtNLM"/>
    </source>
</evidence>
<keyword evidence="5" id="KW-0813">Transport</keyword>
<dbReference type="GO" id="GO:0005506">
    <property type="term" value="F:iron ion binding"/>
    <property type="evidence" value="ECO:0007669"/>
    <property type="project" value="InterPro"/>
</dbReference>
<evidence type="ECO:0000259" key="19">
    <source>
        <dbReference type="PROSITE" id="PS50902"/>
    </source>
</evidence>